<dbReference type="Gene3D" id="2.130.10.10">
    <property type="entry name" value="YVTN repeat-like/Quinoprotein amine dehydrogenase"/>
    <property type="match status" value="1"/>
</dbReference>
<dbReference type="Proteomes" id="UP000550508">
    <property type="component" value="Unassembled WGS sequence"/>
</dbReference>
<dbReference type="EMBL" id="JABUMX010000003">
    <property type="protein sequence ID" value="NTS32449.1"/>
    <property type="molecule type" value="Genomic_DNA"/>
</dbReference>
<feature type="signal peptide" evidence="1">
    <location>
        <begin position="1"/>
        <end position="25"/>
    </location>
</feature>
<gene>
    <name evidence="3" type="ORF">HQ945_14410</name>
</gene>
<keyword evidence="1" id="KW-0732">Signal</keyword>
<dbReference type="InterPro" id="IPR052956">
    <property type="entry name" value="Mesenchyme-surface_protein"/>
</dbReference>
<evidence type="ECO:0000313" key="3">
    <source>
        <dbReference type="EMBL" id="NTS32449.1"/>
    </source>
</evidence>
<reference evidence="3 4" key="1">
    <citation type="submission" date="2020-05" db="EMBL/GenBank/DDBJ databases">
        <authorList>
            <person name="Kim M.K."/>
        </authorList>
    </citation>
    <scope>NUCLEOTIDE SEQUENCE [LARGE SCALE GENOMIC DNA]</scope>
    <source>
        <strain evidence="3 4">BT25</strain>
    </source>
</reference>
<dbReference type="PANTHER" id="PTHR46928">
    <property type="entry name" value="MESENCHYME-SPECIFIC CELL SURFACE GLYCOPROTEIN"/>
    <property type="match status" value="1"/>
</dbReference>
<feature type="chain" id="PRO_5032835137" evidence="1">
    <location>
        <begin position="26"/>
        <end position="733"/>
    </location>
</feature>
<evidence type="ECO:0000259" key="2">
    <source>
        <dbReference type="Pfam" id="PF13449"/>
    </source>
</evidence>
<dbReference type="PANTHER" id="PTHR46928:SF1">
    <property type="entry name" value="MESENCHYME-SPECIFIC CELL SURFACE GLYCOPROTEIN"/>
    <property type="match status" value="1"/>
</dbReference>
<keyword evidence="4" id="KW-1185">Reference proteome</keyword>
<dbReference type="AlphaFoldDB" id="A0A849VV06"/>
<dbReference type="Pfam" id="PF13449">
    <property type="entry name" value="Phytase-like"/>
    <property type="match status" value="1"/>
</dbReference>
<accession>A0A849VV06</accession>
<comment type="caution">
    <text evidence="3">The sequence shown here is derived from an EMBL/GenBank/DDBJ whole genome shotgun (WGS) entry which is preliminary data.</text>
</comment>
<dbReference type="InterPro" id="IPR011044">
    <property type="entry name" value="Quino_amine_DH_bsu"/>
</dbReference>
<sequence>MSNRNTLYLGLGAALLASVAMPASADPIFNRIASFAVANNLPKDADKSKPTSSEIITVSGDGKTLIYSDSPYGSVGFIDITDPAKPQAGGIIKVEGEPTSVAALGDTVFAAVNTSKDKANPSGRLDIIDIASRKVVSSCDLDGQPDSVAISPDQTFAAIVIENERDEEINEGALPQMPSGNLKVLALKDGAADCAGMKTVELIGLSEIAPQDAEPEFVSINKDNLIAVTLQENNHIAIVDAATGKIVNHFSAGTVDLDKIDVKNEGALKFDGSMKGVLREPDTVKWLDNDRFVIANEGDYKGGSRSFSIFSKDGKLLYESGPSLEWKMAEAGHYPDKRNKKGVELEGAEVGKFGDTNYLFVASERASLVGVYKDNGAEPQFVQLLPSGIGPEGVLAIPSRNLLVTANESDLVEDGGARSHVMIYELKEQQPNYPQIVSTTKDDGTPLGWGALSGLVGDLKEPGKLYAVSDSFYYASPSIFTIDAKQAPAKITEALTVKRGGQAAQKLDIEGITTDGQGGFWLANEGDQAKLVPHAILNVNDKGEIKKEIALPEELLPNQTRFGLEGITRVGEGDDAVLWMAIQREWKDDEKGFVKLLAYNVKDKSWSAVSYPLDKTENGWVGLSEITAHDGQLYIIERDNQIGQKAAVKRLYRIALDGLKPVKIGEKLPVVTKVLAHDFMDDLKASNGYVVEKLEGFTIDSDGNGYAVTDNDGVDGSSGETLFFSVGKVQATN</sequence>
<dbReference type="RefSeq" id="WP_113281493.1">
    <property type="nucleotide sequence ID" value="NZ_JABUMX010000003.1"/>
</dbReference>
<name>A0A849VV06_9HYPH</name>
<dbReference type="InterPro" id="IPR027372">
    <property type="entry name" value="Phytase-like_dom"/>
</dbReference>
<evidence type="ECO:0000256" key="1">
    <source>
        <dbReference type="SAM" id="SignalP"/>
    </source>
</evidence>
<organism evidence="3 4">
    <name type="scientific">Phyllobacterium pellucidum</name>
    <dbReference type="NCBI Taxonomy" id="2740464"/>
    <lineage>
        <taxon>Bacteria</taxon>
        <taxon>Pseudomonadati</taxon>
        <taxon>Pseudomonadota</taxon>
        <taxon>Alphaproteobacteria</taxon>
        <taxon>Hyphomicrobiales</taxon>
        <taxon>Phyllobacteriaceae</taxon>
        <taxon>Phyllobacterium</taxon>
    </lineage>
</organism>
<dbReference type="InterPro" id="IPR015943">
    <property type="entry name" value="WD40/YVTN_repeat-like_dom_sf"/>
</dbReference>
<protein>
    <submittedName>
        <fullName evidence="3">Esterase-like activity of phytase family protein</fullName>
    </submittedName>
</protein>
<feature type="domain" description="Phytase-like" evidence="2">
    <location>
        <begin position="448"/>
        <end position="712"/>
    </location>
</feature>
<evidence type="ECO:0000313" key="4">
    <source>
        <dbReference type="Proteomes" id="UP000550508"/>
    </source>
</evidence>
<dbReference type="SUPFAM" id="SSF50969">
    <property type="entry name" value="YVTN repeat-like/Quinoprotein amine dehydrogenase"/>
    <property type="match status" value="1"/>
</dbReference>
<proteinExistence type="predicted"/>